<keyword evidence="2 8" id="KW-0813">Transport</keyword>
<keyword evidence="5 8" id="KW-0406">Ion transport</keyword>
<keyword evidence="13" id="KW-1185">Reference proteome</keyword>
<dbReference type="GO" id="GO:0022841">
    <property type="term" value="F:potassium ion leak channel activity"/>
    <property type="evidence" value="ECO:0007669"/>
    <property type="project" value="TreeGrafter"/>
</dbReference>
<organism evidence="12 13">
    <name type="scientific">Halocaridina rubra</name>
    <name type="common">Hawaiian red shrimp</name>
    <dbReference type="NCBI Taxonomy" id="373956"/>
    <lineage>
        <taxon>Eukaryota</taxon>
        <taxon>Metazoa</taxon>
        <taxon>Ecdysozoa</taxon>
        <taxon>Arthropoda</taxon>
        <taxon>Crustacea</taxon>
        <taxon>Multicrustacea</taxon>
        <taxon>Malacostraca</taxon>
        <taxon>Eumalacostraca</taxon>
        <taxon>Eucarida</taxon>
        <taxon>Decapoda</taxon>
        <taxon>Pleocyemata</taxon>
        <taxon>Caridea</taxon>
        <taxon>Atyoidea</taxon>
        <taxon>Atyidae</taxon>
        <taxon>Halocaridina</taxon>
    </lineage>
</organism>
<dbReference type="PRINTS" id="PR01333">
    <property type="entry name" value="2POREKCHANEL"/>
</dbReference>
<evidence type="ECO:0000256" key="1">
    <source>
        <dbReference type="ARBA" id="ARBA00004141"/>
    </source>
</evidence>
<accession>A0AAN8XQC6</accession>
<feature type="transmembrane region" description="Helical" evidence="10">
    <location>
        <begin position="230"/>
        <end position="250"/>
    </location>
</feature>
<feature type="domain" description="Potassium channel" evidence="11">
    <location>
        <begin position="76"/>
        <end position="139"/>
    </location>
</feature>
<dbReference type="Gene3D" id="1.10.287.70">
    <property type="match status" value="1"/>
</dbReference>
<proteinExistence type="inferred from homology"/>
<evidence type="ECO:0000256" key="10">
    <source>
        <dbReference type="SAM" id="Phobius"/>
    </source>
</evidence>
<feature type="transmembrane region" description="Helical" evidence="10">
    <location>
        <begin position="256"/>
        <end position="282"/>
    </location>
</feature>
<protein>
    <submittedName>
        <fullName evidence="12">Ion channel</fullName>
    </submittedName>
</protein>
<dbReference type="Pfam" id="PF07885">
    <property type="entry name" value="Ion_trans_2"/>
    <property type="match status" value="2"/>
</dbReference>
<keyword evidence="6 10" id="KW-0472">Membrane</keyword>
<dbReference type="GO" id="GO:0015271">
    <property type="term" value="F:outward rectifier potassium channel activity"/>
    <property type="evidence" value="ECO:0007669"/>
    <property type="project" value="TreeGrafter"/>
</dbReference>
<dbReference type="EMBL" id="JAXCGZ010000545">
    <property type="protein sequence ID" value="KAK7085833.1"/>
    <property type="molecule type" value="Genomic_DNA"/>
</dbReference>
<keyword evidence="4 10" id="KW-1133">Transmembrane helix</keyword>
<evidence type="ECO:0000313" key="12">
    <source>
        <dbReference type="EMBL" id="KAK7085833.1"/>
    </source>
</evidence>
<evidence type="ECO:0000256" key="2">
    <source>
        <dbReference type="ARBA" id="ARBA00022448"/>
    </source>
</evidence>
<keyword evidence="7 8" id="KW-0407">Ion channel</keyword>
<evidence type="ECO:0000256" key="8">
    <source>
        <dbReference type="RuleBase" id="RU003857"/>
    </source>
</evidence>
<evidence type="ECO:0000259" key="11">
    <source>
        <dbReference type="Pfam" id="PF07885"/>
    </source>
</evidence>
<evidence type="ECO:0000256" key="4">
    <source>
        <dbReference type="ARBA" id="ARBA00022989"/>
    </source>
</evidence>
<feature type="transmembrane region" description="Helical" evidence="10">
    <location>
        <begin position="117"/>
        <end position="137"/>
    </location>
</feature>
<feature type="transmembrane region" description="Helical" evidence="10">
    <location>
        <begin position="198"/>
        <end position="218"/>
    </location>
</feature>
<evidence type="ECO:0000256" key="7">
    <source>
        <dbReference type="ARBA" id="ARBA00023303"/>
    </source>
</evidence>
<comment type="subcellular location">
    <subcellularLocation>
        <location evidence="1">Membrane</location>
        <topology evidence="1">Multi-pass membrane protein</topology>
    </subcellularLocation>
</comment>
<dbReference type="PANTHER" id="PTHR11003:SF334">
    <property type="entry name" value="FI03418P"/>
    <property type="match status" value="1"/>
</dbReference>
<evidence type="ECO:0000313" key="13">
    <source>
        <dbReference type="Proteomes" id="UP001381693"/>
    </source>
</evidence>
<dbReference type="PANTHER" id="PTHR11003">
    <property type="entry name" value="POTASSIUM CHANNEL, SUBFAMILY K"/>
    <property type="match status" value="1"/>
</dbReference>
<dbReference type="SUPFAM" id="SSF81324">
    <property type="entry name" value="Voltage-gated potassium channels"/>
    <property type="match status" value="2"/>
</dbReference>
<dbReference type="AlphaFoldDB" id="A0AAN8XQC6"/>
<dbReference type="Proteomes" id="UP001381693">
    <property type="component" value="Unassembled WGS sequence"/>
</dbReference>
<feature type="region of interest" description="Disordered" evidence="9">
    <location>
        <begin position="303"/>
        <end position="347"/>
    </location>
</feature>
<evidence type="ECO:0000256" key="9">
    <source>
        <dbReference type="SAM" id="MobiDB-lite"/>
    </source>
</evidence>
<gene>
    <name evidence="12" type="primary">KCNK17</name>
    <name evidence="12" type="ORF">SK128_006536</name>
</gene>
<comment type="similarity">
    <text evidence="8">Belongs to the two pore domain potassium channel (TC 1.A.1.8) family.</text>
</comment>
<dbReference type="InterPro" id="IPR013099">
    <property type="entry name" value="K_chnl_dom"/>
</dbReference>
<sequence length="347" mass="39631">AWAFVEIERPFEERLYAIKKREAVKVTQTMNWVANNFWYQADKKFNWTFNAFNASVYKDLKKLESYIIHYVGEYGYDGTVEGWSYAWTFSNALLLTMTIVSTIGYGHISPVTFWGKLFCIIYAIIGCPLFLVFLGNLGGSMAETFIYIYSRWCCRSCRSRRNLEELPPNASKKQRKLLIDDDIGQEDYMPTSKLQVPITINIVVLFVYIMIGAVLFSFWESWDLSSSTYFTFVTLSTIGFGDMVPGTAVLDRNNPLAGFKMFVCVCYIMLGMALVSMCINLMQEQIMHKCRWLAQELGLNEKTDVKEKKPDNPDADKPLSAIDGNPNTFKKPKSPPSEVLPGTITNI</sequence>
<dbReference type="GO" id="GO:0030322">
    <property type="term" value="P:stabilization of membrane potential"/>
    <property type="evidence" value="ECO:0007669"/>
    <property type="project" value="TreeGrafter"/>
</dbReference>
<feature type="non-terminal residue" evidence="12">
    <location>
        <position position="1"/>
    </location>
</feature>
<dbReference type="GO" id="GO:0005886">
    <property type="term" value="C:plasma membrane"/>
    <property type="evidence" value="ECO:0007669"/>
    <property type="project" value="TreeGrafter"/>
</dbReference>
<evidence type="ECO:0000256" key="6">
    <source>
        <dbReference type="ARBA" id="ARBA00023136"/>
    </source>
</evidence>
<dbReference type="InterPro" id="IPR003280">
    <property type="entry name" value="2pore_dom_K_chnl"/>
</dbReference>
<reference evidence="12 13" key="1">
    <citation type="submission" date="2023-11" db="EMBL/GenBank/DDBJ databases">
        <title>Halocaridina rubra genome assembly.</title>
        <authorList>
            <person name="Smith C."/>
        </authorList>
    </citation>
    <scope>NUCLEOTIDE SEQUENCE [LARGE SCALE GENOMIC DNA]</scope>
    <source>
        <strain evidence="12">EP-1</strain>
        <tissue evidence="12">Whole</tissue>
    </source>
</reference>
<keyword evidence="3 8" id="KW-0812">Transmembrane</keyword>
<evidence type="ECO:0000256" key="3">
    <source>
        <dbReference type="ARBA" id="ARBA00022692"/>
    </source>
</evidence>
<feature type="domain" description="Potassium channel" evidence="11">
    <location>
        <begin position="204"/>
        <end position="286"/>
    </location>
</feature>
<name>A0AAN8XQC6_HALRR</name>
<feature type="compositionally biased region" description="Basic and acidic residues" evidence="9">
    <location>
        <begin position="303"/>
        <end position="317"/>
    </location>
</feature>
<feature type="transmembrane region" description="Helical" evidence="10">
    <location>
        <begin position="85"/>
        <end position="105"/>
    </location>
</feature>
<comment type="caution">
    <text evidence="12">The sequence shown here is derived from an EMBL/GenBank/DDBJ whole genome shotgun (WGS) entry which is preliminary data.</text>
</comment>
<evidence type="ECO:0000256" key="5">
    <source>
        <dbReference type="ARBA" id="ARBA00023065"/>
    </source>
</evidence>